<keyword evidence="1" id="KW-0732">Signal</keyword>
<gene>
    <name evidence="3" type="primary">Lgi3</name>
    <name evidence="3" type="ORF">SNEC2469_LOCUS35224</name>
</gene>
<dbReference type="Proteomes" id="UP000601435">
    <property type="component" value="Unassembled WGS sequence"/>
</dbReference>
<organism evidence="3 4">
    <name type="scientific">Symbiodinium necroappetens</name>
    <dbReference type="NCBI Taxonomy" id="1628268"/>
    <lineage>
        <taxon>Eukaryota</taxon>
        <taxon>Sar</taxon>
        <taxon>Alveolata</taxon>
        <taxon>Dinophyceae</taxon>
        <taxon>Suessiales</taxon>
        <taxon>Symbiodiniaceae</taxon>
        <taxon>Symbiodinium</taxon>
    </lineage>
</organism>
<evidence type="ECO:0000256" key="1">
    <source>
        <dbReference type="ARBA" id="ARBA00022729"/>
    </source>
</evidence>
<dbReference type="InterPro" id="IPR005492">
    <property type="entry name" value="EPTP"/>
</dbReference>
<feature type="non-terminal residue" evidence="3">
    <location>
        <position position="1"/>
    </location>
</feature>
<reference evidence="3" key="1">
    <citation type="submission" date="2021-02" db="EMBL/GenBank/DDBJ databases">
        <authorList>
            <person name="Dougan E. K."/>
            <person name="Rhodes N."/>
            <person name="Thang M."/>
            <person name="Chan C."/>
        </authorList>
    </citation>
    <scope>NUCLEOTIDE SEQUENCE</scope>
</reference>
<comment type="caution">
    <text evidence="3">The sequence shown here is derived from an EMBL/GenBank/DDBJ whole genome shotgun (WGS) entry which is preliminary data.</text>
</comment>
<keyword evidence="2" id="KW-0677">Repeat</keyword>
<name>A0A813CGN8_9DINO</name>
<accession>A0A813CGN8</accession>
<dbReference type="EMBL" id="CAJNJA010100819">
    <property type="protein sequence ID" value="CAE7943971.1"/>
    <property type="molecule type" value="Genomic_DNA"/>
</dbReference>
<sequence>MGDLAPSSIEALPTRGTWALTSFRLSGEVFLAVASFFDGASRKLSSRLYRWDVGLDMFVWHQDLATEGAKDVEFLRLSDSLG</sequence>
<dbReference type="PROSITE" id="PS50912">
    <property type="entry name" value="EAR"/>
    <property type="match status" value="1"/>
</dbReference>
<keyword evidence="4" id="KW-1185">Reference proteome</keyword>
<protein>
    <submittedName>
        <fullName evidence="3">Lgi3 protein</fullName>
    </submittedName>
</protein>
<evidence type="ECO:0000256" key="2">
    <source>
        <dbReference type="ARBA" id="ARBA00022737"/>
    </source>
</evidence>
<dbReference type="AlphaFoldDB" id="A0A813CGN8"/>
<evidence type="ECO:0000313" key="4">
    <source>
        <dbReference type="Proteomes" id="UP000601435"/>
    </source>
</evidence>
<proteinExistence type="predicted"/>
<evidence type="ECO:0000313" key="3">
    <source>
        <dbReference type="EMBL" id="CAE7943971.1"/>
    </source>
</evidence>
<dbReference type="InterPro" id="IPR009039">
    <property type="entry name" value="EAR"/>
</dbReference>
<dbReference type="Pfam" id="PF03736">
    <property type="entry name" value="EPTP"/>
    <property type="match status" value="1"/>
</dbReference>
<dbReference type="OrthoDB" id="409769at2759"/>